<dbReference type="Pfam" id="PF11734">
    <property type="entry name" value="TilS_C"/>
    <property type="match status" value="1"/>
</dbReference>
<comment type="function">
    <text evidence="8">Ligates lysine onto the cytidine present at position 34 of the AUA codon-specific tRNA(Ile) that contains the anticodon CAU, in an ATP-dependent manner. Cytidine is converted to lysidine, thus changing the amino acid specificity of the tRNA from methionine to isoleucine.</text>
</comment>
<keyword evidence="6 8" id="KW-0067">ATP-binding</keyword>
<evidence type="ECO:0000313" key="11">
    <source>
        <dbReference type="Proteomes" id="UP001442364"/>
    </source>
</evidence>
<evidence type="ECO:0000256" key="3">
    <source>
        <dbReference type="ARBA" id="ARBA00022598"/>
    </source>
</evidence>
<dbReference type="RefSeq" id="WP_318295667.1">
    <property type="nucleotide sequence ID" value="NZ_DAWDIQ010000026.1"/>
</dbReference>
<dbReference type="Proteomes" id="UP001442364">
    <property type="component" value="Unassembled WGS sequence"/>
</dbReference>
<dbReference type="SMART" id="SM00977">
    <property type="entry name" value="TilS_C"/>
    <property type="match status" value="1"/>
</dbReference>
<evidence type="ECO:0000256" key="8">
    <source>
        <dbReference type="HAMAP-Rule" id="MF_01161"/>
    </source>
</evidence>
<dbReference type="PANTHER" id="PTHR43033">
    <property type="entry name" value="TRNA(ILE)-LYSIDINE SYNTHASE-RELATED"/>
    <property type="match status" value="1"/>
</dbReference>
<keyword evidence="5 8" id="KW-0547">Nucleotide-binding</keyword>
<dbReference type="Gene3D" id="1.20.59.20">
    <property type="match status" value="1"/>
</dbReference>
<dbReference type="SUPFAM" id="SSF82829">
    <property type="entry name" value="MesJ substrate recognition domain-like"/>
    <property type="match status" value="1"/>
</dbReference>
<dbReference type="InterPro" id="IPR020825">
    <property type="entry name" value="Phe-tRNA_synthase-like_B3/B4"/>
</dbReference>
<evidence type="ECO:0000256" key="1">
    <source>
        <dbReference type="ARBA" id="ARBA00004496"/>
    </source>
</evidence>
<protein>
    <recommendedName>
        <fullName evidence="8">tRNA(Ile)-lysidine synthase</fullName>
        <ecNumber evidence="8">6.3.4.19</ecNumber>
    </recommendedName>
    <alternativeName>
        <fullName evidence="8">tRNA(Ile)-2-lysyl-cytidine synthase</fullName>
    </alternativeName>
    <alternativeName>
        <fullName evidence="8">tRNA(Ile)-lysidine synthetase</fullName>
    </alternativeName>
</protein>
<sequence>MDVNNIEKKVWAYIKANNMLEDCSNAVVGVSGGADSVCLMIMLNDYIIHNNKDVKLHIVHVNHGIRKEAADDEQFTRKLCESLKLDYHCYNIECEKIARENNLTVEEAGRLERYDIFDKLSKQYDKTRIFVAHHMNDQAETVIMNMARGTSLKGIRGIVPVRDNICRPLLCITRQDIESWLVLRNQSFVTDVTNYDNDYTRNSIRNVLLPYMGEHINKNVVQNIAFMAQEVRAVENFVDKEADKLYKSCAIQDGAGIRLSVEQLGQADEVLGKRVIYKALVKLAGRAKDIYSVNVYDVYKLINLQTGRKVDSVYGIKAVREYEYIVLERKNRAENTFSDTASNRYRADTELTADAGLVEVHRIDITKCSKDREVIVDIDKTVYIPEYDKMYSASIKMSVYDNNDNDEELAENASNGKICVNKLNNSYTKYFDYDKLNKLLDIRFKNVEDRIVVSESGNTKKLKKELTDRKIPASHRDEILLVCDNNRVLWACGVRRCEDCRVTGSTKNVFKIQLILKERN</sequence>
<dbReference type="EC" id="6.3.4.19" evidence="8"/>
<evidence type="ECO:0000256" key="2">
    <source>
        <dbReference type="ARBA" id="ARBA00022490"/>
    </source>
</evidence>
<keyword evidence="11" id="KW-1185">Reference proteome</keyword>
<dbReference type="InterPro" id="IPR012795">
    <property type="entry name" value="tRNA_Ile_lys_synt_N"/>
</dbReference>
<comment type="subcellular location">
    <subcellularLocation>
        <location evidence="1 8">Cytoplasm</location>
    </subcellularLocation>
</comment>
<comment type="domain">
    <text evidence="8">The N-terminal region contains the highly conserved SGGXDS motif, predicted to be a P-loop motif involved in ATP binding.</text>
</comment>
<evidence type="ECO:0000256" key="7">
    <source>
        <dbReference type="ARBA" id="ARBA00048539"/>
    </source>
</evidence>
<dbReference type="InterPro" id="IPR012796">
    <property type="entry name" value="Lysidine-tRNA-synth_C"/>
</dbReference>
<name>A0ABV1BXJ3_9FIRM</name>
<keyword evidence="2 8" id="KW-0963">Cytoplasm</keyword>
<gene>
    <name evidence="8 10" type="primary">tilS</name>
    <name evidence="10" type="ORF">WMO14_04510</name>
</gene>
<feature type="domain" description="Lysidine-tRNA(Ile) synthetase C-terminal" evidence="9">
    <location>
        <begin position="440"/>
        <end position="512"/>
    </location>
</feature>
<evidence type="ECO:0000259" key="9">
    <source>
        <dbReference type="SMART" id="SM00977"/>
    </source>
</evidence>
<reference evidence="10 11" key="1">
    <citation type="submission" date="2024-03" db="EMBL/GenBank/DDBJ databases">
        <title>Human intestinal bacterial collection.</title>
        <authorList>
            <person name="Pauvert C."/>
            <person name="Hitch T.C.A."/>
            <person name="Clavel T."/>
        </authorList>
    </citation>
    <scope>NUCLEOTIDE SEQUENCE [LARGE SCALE GENOMIC DNA]</scope>
    <source>
        <strain evidence="10 11">CLA-AA-H255</strain>
    </source>
</reference>
<dbReference type="SUPFAM" id="SSF52402">
    <property type="entry name" value="Adenine nucleotide alpha hydrolases-like"/>
    <property type="match status" value="1"/>
</dbReference>
<dbReference type="NCBIfam" id="TIGR02433">
    <property type="entry name" value="lysidine_TilS_C"/>
    <property type="match status" value="1"/>
</dbReference>
<comment type="similarity">
    <text evidence="8">Belongs to the tRNA(Ile)-lysidine synthase family.</text>
</comment>
<dbReference type="SUPFAM" id="SSF56037">
    <property type="entry name" value="PheT/TilS domain"/>
    <property type="match status" value="1"/>
</dbReference>
<dbReference type="InterPro" id="IPR011063">
    <property type="entry name" value="TilS/TtcA_N"/>
</dbReference>
<dbReference type="CDD" id="cd01992">
    <property type="entry name" value="TilS_N"/>
    <property type="match status" value="1"/>
</dbReference>
<dbReference type="InterPro" id="IPR014729">
    <property type="entry name" value="Rossmann-like_a/b/a_fold"/>
</dbReference>
<evidence type="ECO:0000256" key="6">
    <source>
        <dbReference type="ARBA" id="ARBA00022840"/>
    </source>
</evidence>
<keyword evidence="3 8" id="KW-0436">Ligase</keyword>
<dbReference type="GO" id="GO:0032267">
    <property type="term" value="F:tRNA(Ile)-lysidine synthase activity"/>
    <property type="evidence" value="ECO:0007669"/>
    <property type="project" value="UniProtKB-EC"/>
</dbReference>
<organism evidence="10 11">
    <name type="scientific">[Lactobacillus] rogosae</name>
    <dbReference type="NCBI Taxonomy" id="706562"/>
    <lineage>
        <taxon>Bacteria</taxon>
        <taxon>Bacillati</taxon>
        <taxon>Bacillota</taxon>
        <taxon>Clostridia</taxon>
        <taxon>Lachnospirales</taxon>
        <taxon>Lachnospiraceae</taxon>
        <taxon>Lachnospira</taxon>
    </lineage>
</organism>
<comment type="caution">
    <text evidence="10">The sequence shown here is derived from an EMBL/GenBank/DDBJ whole genome shotgun (WGS) entry which is preliminary data.</text>
</comment>
<proteinExistence type="inferred from homology"/>
<dbReference type="Gene3D" id="3.40.50.620">
    <property type="entry name" value="HUPs"/>
    <property type="match status" value="1"/>
</dbReference>
<comment type="catalytic activity">
    <reaction evidence="7 8">
        <text>cytidine(34) in tRNA(Ile2) + L-lysine + ATP = lysidine(34) in tRNA(Ile2) + AMP + diphosphate + H(+)</text>
        <dbReference type="Rhea" id="RHEA:43744"/>
        <dbReference type="Rhea" id="RHEA-COMP:10625"/>
        <dbReference type="Rhea" id="RHEA-COMP:10670"/>
        <dbReference type="ChEBI" id="CHEBI:15378"/>
        <dbReference type="ChEBI" id="CHEBI:30616"/>
        <dbReference type="ChEBI" id="CHEBI:32551"/>
        <dbReference type="ChEBI" id="CHEBI:33019"/>
        <dbReference type="ChEBI" id="CHEBI:82748"/>
        <dbReference type="ChEBI" id="CHEBI:83665"/>
        <dbReference type="ChEBI" id="CHEBI:456215"/>
        <dbReference type="EC" id="6.3.4.19"/>
    </reaction>
</comment>
<keyword evidence="4 8" id="KW-0819">tRNA processing</keyword>
<feature type="binding site" evidence="8">
    <location>
        <begin position="31"/>
        <end position="36"/>
    </location>
    <ligand>
        <name>ATP</name>
        <dbReference type="ChEBI" id="CHEBI:30616"/>
    </ligand>
</feature>
<dbReference type="NCBIfam" id="TIGR02432">
    <property type="entry name" value="lysidine_TilS_N"/>
    <property type="match status" value="1"/>
</dbReference>
<dbReference type="Gene3D" id="3.50.40.10">
    <property type="entry name" value="Phenylalanyl-trna Synthetase, Chain B, domain 3"/>
    <property type="match status" value="1"/>
</dbReference>
<dbReference type="HAMAP" id="MF_01161">
    <property type="entry name" value="tRNA_Ile_lys_synt"/>
    <property type="match status" value="1"/>
</dbReference>
<accession>A0ABV1BXJ3</accession>
<dbReference type="Pfam" id="PF01171">
    <property type="entry name" value="ATP_bind_3"/>
    <property type="match status" value="1"/>
</dbReference>
<dbReference type="EMBL" id="JBBMER010000003">
    <property type="protein sequence ID" value="MEQ2379146.1"/>
    <property type="molecule type" value="Genomic_DNA"/>
</dbReference>
<dbReference type="InterPro" id="IPR012094">
    <property type="entry name" value="tRNA_Ile_lys_synt"/>
</dbReference>
<dbReference type="PANTHER" id="PTHR43033:SF1">
    <property type="entry name" value="TRNA(ILE)-LYSIDINE SYNTHASE-RELATED"/>
    <property type="match status" value="1"/>
</dbReference>
<evidence type="ECO:0000256" key="5">
    <source>
        <dbReference type="ARBA" id="ARBA00022741"/>
    </source>
</evidence>
<evidence type="ECO:0000313" key="10">
    <source>
        <dbReference type="EMBL" id="MEQ2379146.1"/>
    </source>
</evidence>
<evidence type="ECO:0000256" key="4">
    <source>
        <dbReference type="ARBA" id="ARBA00022694"/>
    </source>
</evidence>